<dbReference type="Proteomes" id="UP000664781">
    <property type="component" value="Unassembled WGS sequence"/>
</dbReference>
<dbReference type="InterPro" id="IPR014043">
    <property type="entry name" value="Acyl_transferase_dom"/>
</dbReference>
<feature type="region of interest" description="Disordered" evidence="10">
    <location>
        <begin position="69"/>
        <end position="102"/>
    </location>
</feature>
<dbReference type="SMART" id="SM00827">
    <property type="entry name" value="PKS_AT"/>
    <property type="match status" value="2"/>
</dbReference>
<dbReference type="SUPFAM" id="SSF51735">
    <property type="entry name" value="NAD(P)-binding Rossmann-fold domains"/>
    <property type="match status" value="4"/>
</dbReference>
<dbReference type="InterPro" id="IPR020841">
    <property type="entry name" value="PKS_Beta-ketoAc_synthase_dom"/>
</dbReference>
<dbReference type="GO" id="GO:0033068">
    <property type="term" value="P:macrolide biosynthetic process"/>
    <property type="evidence" value="ECO:0007669"/>
    <property type="project" value="UniProtKB-ARBA"/>
</dbReference>
<evidence type="ECO:0000313" key="14">
    <source>
        <dbReference type="EMBL" id="MBO0656341.1"/>
    </source>
</evidence>
<dbReference type="InterPro" id="IPR036736">
    <property type="entry name" value="ACP-like_sf"/>
</dbReference>
<dbReference type="EMBL" id="JAFMOF010000004">
    <property type="protein sequence ID" value="MBO0656341.1"/>
    <property type="molecule type" value="Genomic_DNA"/>
</dbReference>
<organism evidence="14 15">
    <name type="scientific">Streptomyces triculaminicus</name>
    <dbReference type="NCBI Taxonomy" id="2816232"/>
    <lineage>
        <taxon>Bacteria</taxon>
        <taxon>Bacillati</taxon>
        <taxon>Actinomycetota</taxon>
        <taxon>Actinomycetes</taxon>
        <taxon>Kitasatosporales</taxon>
        <taxon>Streptomycetaceae</taxon>
        <taxon>Streptomyces</taxon>
    </lineage>
</organism>
<feature type="domain" description="Ketosynthase family 3 (KS3)" evidence="12">
    <location>
        <begin position="1758"/>
        <end position="2184"/>
    </location>
</feature>
<dbReference type="Gene3D" id="3.30.70.3290">
    <property type="match status" value="2"/>
</dbReference>
<dbReference type="SMART" id="SM00823">
    <property type="entry name" value="PKS_PP"/>
    <property type="match status" value="2"/>
</dbReference>
<dbReference type="InterPro" id="IPR015083">
    <property type="entry name" value="NorB/c/GfsB-D-like_docking"/>
</dbReference>
<dbReference type="InterPro" id="IPR009081">
    <property type="entry name" value="PP-bd_ACP"/>
</dbReference>
<dbReference type="Pfam" id="PF21089">
    <property type="entry name" value="PKS_DH_N"/>
    <property type="match status" value="2"/>
</dbReference>
<feature type="compositionally biased region" description="Basic and acidic residues" evidence="10">
    <location>
        <begin position="83"/>
        <end position="93"/>
    </location>
</feature>
<dbReference type="GO" id="GO:0006633">
    <property type="term" value="P:fatty acid biosynthetic process"/>
    <property type="evidence" value="ECO:0007669"/>
    <property type="project" value="InterPro"/>
</dbReference>
<dbReference type="GO" id="GO:0031177">
    <property type="term" value="F:phosphopantetheine binding"/>
    <property type="evidence" value="ECO:0007669"/>
    <property type="project" value="InterPro"/>
</dbReference>
<dbReference type="InterPro" id="IPR016036">
    <property type="entry name" value="Malonyl_transacylase_ACP-bd"/>
</dbReference>
<evidence type="ECO:0000259" key="12">
    <source>
        <dbReference type="PROSITE" id="PS52004"/>
    </source>
</evidence>
<evidence type="ECO:0000259" key="13">
    <source>
        <dbReference type="PROSITE" id="PS52019"/>
    </source>
</evidence>
<dbReference type="FunFam" id="1.10.1200.10:FF:000007">
    <property type="entry name" value="Probable polyketide synthase pks17"/>
    <property type="match status" value="2"/>
</dbReference>
<evidence type="ECO:0000256" key="3">
    <source>
        <dbReference type="ARBA" id="ARBA00022450"/>
    </source>
</evidence>
<dbReference type="Pfam" id="PF00698">
    <property type="entry name" value="Acyl_transf_1"/>
    <property type="match status" value="2"/>
</dbReference>
<feature type="domain" description="Ketosynthase family 3 (KS3)" evidence="12">
    <location>
        <begin position="33"/>
        <end position="464"/>
    </location>
</feature>
<dbReference type="Gene3D" id="3.40.366.10">
    <property type="entry name" value="Malonyl-Coenzyme A Acyl Carrier Protein, domain 2"/>
    <property type="match status" value="2"/>
</dbReference>
<proteinExistence type="predicted"/>
<dbReference type="InterPro" id="IPR057326">
    <property type="entry name" value="KR_dom"/>
</dbReference>
<dbReference type="InterPro" id="IPR020806">
    <property type="entry name" value="PKS_PP-bd"/>
</dbReference>
<evidence type="ECO:0000256" key="5">
    <source>
        <dbReference type="ARBA" id="ARBA00022679"/>
    </source>
</evidence>
<dbReference type="SMART" id="SM01294">
    <property type="entry name" value="PKS_PP_betabranch"/>
    <property type="match status" value="2"/>
</dbReference>
<keyword evidence="6" id="KW-0045">Antibiotic biosynthesis</keyword>
<reference evidence="14" key="1">
    <citation type="submission" date="2021-03" db="EMBL/GenBank/DDBJ databases">
        <title>Streptomyces strains.</title>
        <authorList>
            <person name="Lund M.B."/>
            <person name="Toerring T."/>
        </authorList>
    </citation>
    <scope>NUCLEOTIDE SEQUENCE</scope>
    <source>
        <strain evidence="14">JCM 4242</strain>
    </source>
</reference>
<dbReference type="PROSITE" id="PS00012">
    <property type="entry name" value="PHOSPHOPANTETHEINE"/>
    <property type="match status" value="2"/>
</dbReference>
<dbReference type="InterPro" id="IPR055123">
    <property type="entry name" value="SpnB-like_Rossmann"/>
</dbReference>
<dbReference type="InterPro" id="IPR049551">
    <property type="entry name" value="PKS_DH_C"/>
</dbReference>
<dbReference type="SUPFAM" id="SSF47336">
    <property type="entry name" value="ACP-like"/>
    <property type="match status" value="2"/>
</dbReference>
<feature type="region of interest" description="C-terminal hotdog fold" evidence="9">
    <location>
        <begin position="2799"/>
        <end position="2938"/>
    </location>
</feature>
<comment type="cofactor">
    <cofactor evidence="1">
        <name>pantetheine 4'-phosphate</name>
        <dbReference type="ChEBI" id="CHEBI:47942"/>
    </cofactor>
</comment>
<dbReference type="SMART" id="SM00826">
    <property type="entry name" value="PKS_DH"/>
    <property type="match status" value="2"/>
</dbReference>
<feature type="domain" description="PKS/mFAS DH" evidence="13">
    <location>
        <begin position="2662"/>
        <end position="2938"/>
    </location>
</feature>
<dbReference type="FunFam" id="3.40.47.10:FF:000019">
    <property type="entry name" value="Polyketide synthase type I"/>
    <property type="match status" value="2"/>
</dbReference>
<evidence type="ECO:0000256" key="1">
    <source>
        <dbReference type="ARBA" id="ARBA00001957"/>
    </source>
</evidence>
<dbReference type="CDD" id="cd08956">
    <property type="entry name" value="KR_3_FAS_SDR_x"/>
    <property type="match status" value="2"/>
</dbReference>
<dbReference type="SUPFAM" id="SSF53901">
    <property type="entry name" value="Thiolase-like"/>
    <property type="match status" value="2"/>
</dbReference>
<dbReference type="PROSITE" id="PS52004">
    <property type="entry name" value="KS3_2"/>
    <property type="match status" value="2"/>
</dbReference>
<sequence>MADETKLRDYLGRVVAELHRTRQQLHAAESAESEPLAIVSMSCHLPGGVLSPDDLWQLLTDGGDAITSFPTDRGWGSALPGDGDGRDGTRTDSGETSARGGFVHDAADFDPGFFGINPREALAMDPQQRLALEIAWEAVERAGIHPAALRGSRTGTFIGANGQGYDAAMQAGDNPGTEGYLLTGGATSVVSGRIAYTLGLEGPAVTVDSACSSSLTALHMAGQALRNGDCTMALVGGVTVMPHPIGFYEFDRQRGLASDGRCKAFSAAADGMGMAEGAAMVLVTTRSHAERNGYPVLALIRGSAVNQDGGSNGLTAPNGPSQERVIRQALHNARLSPEQIDAVEAHGTGTTLGDPIEAQALLATYGQDRPANRPLWLGSLKSNIGHTQAAAGVAGVIKAVLSLRHATLPRTLHVDEPSPHVDWTSGAVELLTEARPLPETGQPRRIGVSSFGISGTNAHLIVEEAPRTDQQAPVRTRPLPPVVPLPVSARTGEALRAQAERLAERLRADGTADVAGLGRSLATTRGSFEHRAVVLAADRDGFLAGLDALREDRTAAEVVRGTATPGLTAFLFSGQGAQRAGMGRELYETFPVFAEALDAVAERLDAQLDRPLREVLFGEGELIDQTAYTQAGLFALEVSLFRLLDAWGVRPDFLLGHSIGELAAAHVAGVLSLDDACALVGARGRLMQALPTGGAMLAVEGEESEIAEALSPHGNRLGIAAINGPTSVVISGDADAVEELEKAWRAEGRRVKRLTVSHAFHSPRMDAMLDAFASVAGKVSFGAPQLPIVSNVTGRLADPQEIQTPGYWVRHVREAVRFADGITTLHAQGVSRFLEVGPDGVLTAMAENCLPEGSEPACIAAASRAGREEAGQLLRAVATLHAAGAEPDWAALFEGWGGAPVELPTYPFQRERYWPAPAAVKNLAAAGLGSAGHPLLGAMVSLADGAGAVLTGHLSTATHPWLADHVVLGSTLVPGTALVELALCAGEQVDCPRLDELTLRTPLALPEQGGAQLQLRVGAPAEDGRRTVGVYARRDGDDEWTWHAEGTVSPDDAPAADDLVQWPPAGARPLSVDGWYEGAAAAGLAYGPAFRGLRAAWRTDEAVYAEVEAAGQDRAEAAGFGLHPALFDAALHAVGVSGMLPESDGVRLPFSWTGVTLHAVGASFLRVRLALTGPHALALTLADGTGAPVATVDSLVLRPTTAGQLPATAPRDSLFQVAWTPARPSGEATEEAGECITLPIDPEESAESADGMAGRTRAVLDETLAVLRAWLSDDTGNTSGDAKLVVRTRRAVPAGGVPVDPAAAAVWGLVRAAQSEHPDRFVLVDLDEGAEPDGWEAAALALGEPQLALRDGEFLTPRLTRATGGRPEGAPALDPSGTVLVTGGTGVLGGHVARHLVAEHGVRHLTLLSRSGAAAPGAAELVAELADSGARADVVACDAADRDALAAVLAGIAADRPLTGVVHAAGLVADATITSLTPEQLDAVLAPKVAAAVNLHELTRGGDLGMFVLFSSASATFGTPGQGNYAAANAFLDGLAQHRVTHGLPATSVGWGLWAEASGVTGHLTAADRARITRAGDALGTEEGLALLDAALFSGHPHLVALRLDPAVFRAAAEAPHPLLRDDSRPRTRRTARAAAAGAPAAGRSELVGRLARLDEADQLRELTELVRGAAAAVLGHSSGAPIAPRRPFAELGFDSLTAVELRNHLTSLTGLRLSSTLVFDHPNSTALAAHLRPRLLGLTTAPAVAAQRAARTPDTEDDRLAIVAMSCRFPGGVQSPEDLWRLVEEGTDAIGPLPGNRGWPIDALYDPEPGRSGKMYVREGGFVHDADTFDPAPFGISPREALAMDPQQRLMLEASWEAFERAGIDPTSLHGSRTGVFAGLMYHDYAGTMSTLPEGTEAFLTTGTSGSVLSGRVSYTFGLEGPSVTVDTACSSSLVALHLAAQAIRNGECDMALAGGVTVLSTPAVFVDFSQQQGLAPDGRAKSFSATADGTSWAEGIGVLLVERLSDARRKGHPVLAVVRGSAVNQDGASNGLTAPNGPSQERVIHQALADAGLRTTDVDAVEAHATGTRLGDPIEAQAILATYGQDRPEGQPLFLGSLKSNVGHMQAAAGAGGVIKMVMAMHHGVLPRTLHVTEPTGEVDWSAGEVELLTEARPWPETGRPRRVGVSSFGVSGTNAHVILEEPERLPAPQPETAPEETGTLPFVLSAKSEDALREQAARLLAAVKDGEAAPADVARSLVETRASLEHRSVVLARGTDELTTGLAALAAGVDTLGVVRRTGDAGRDGVVFVFPGQGSQWVGMAAGLLDSSAVFRERIAECEQALAPFVDWSLTEVLRADGEQGQAWLDRVDVLQPVLWAVMVSIAELWRSAGVVPAAVVGNSQGEIAAAVVSGALSIADGARVVALRSALAVEILAGRGGMVAVALPRAETAALIGPWGDELAVGGVNSPLTTIVSGTTAALRGLLELCKERGTRARDIPAAFASHSPQAEVMREGLLELLAPVTPLKPRVPFHSTVRGHRGDDAAAVSLDAAYWYDNMRQEVLFEETVRHLLAEGRSLFIEMSPHPVMAGAVAETVEDAGARAAVLATLRRGEGGPRRWLQALAEAYVHGVDVHWGTALEGHGGRRVELPTYAFQRARFWPETVPQVGAVGAAGLGAAHHPLLAAAVSVAGDGSVLYTGRLSLAGQPWLADHAVLGTVLLPGTALVEVALRAGEAAGRPRLEELVLQAPLVVPPREGLHLQVAVSAPGDDGTCAFTVYARPETAEPTASWTTHATGTLGDEVPAEAFDLGVWPPTGAEPVPVDGWYDGAAAAGYGYGPGFRGLRAAWRCGDEVFAEVVLDEQLHSAAERFAVHPALFDAALHAIGAAGLLPDTGRIRLPFSWTGVSLYATGALALRVRLTADGADTVTLRAADTAGRPVLAAEALATRSVAPAELRTAEDTARDCLFQLDWTESKAPLAAVDPQVWAVVGDDEAGLAERLADQVALLDWHPDLAALTEAVDAGRPAPDVIVWSVPRTSGGLAAAARTATTGTLAVLQEFLDDPRLEQATLVVATRGAVTVYATEDLTDVAAAAARGLVRSAQSENPGRIVLVDLDGDLDGEGAEASPLRLPRLLDADEPQLALRAGKALVPRLARTTTAPTVPATRDDARVLITGGTGVLGGIVARHLAAEHGVRELLLLSRSGAKAEGAAELVAELAELGARAEVVTCDAADRDRLAAVLAAHPVTGVVHAAGALDDGVIGTLTAAQVDTVLRPKADGAVNLHELTRDSDLDMFVLFSSAAATTGTPGQGNYAAANAFLDALAAHRRARGLPAVSIGWGLWAPASGMTKHLDAADLAKAAGGGAALSAEEGMALLDAAHGAGGTAPAHLVAARLDLPALRAGVATHPVPAVLRGLVPVPVRRAADGEDASVLRQKLTGLSEAERRRTLLELVRGQVAGVLGYGSADAVDPERGFSELGFSSLTAIEMRNRLASATGLRLPTTLIFDYPTASELTNHLYAQLVVDGPAGEPLVLQSLAALESGLAAAQDDEETRERVLLRLQVLLAKYDTHAADAAIDTVDLGEASDEQMFALIDNNLGTQQ</sequence>
<feature type="active site" description="Proton donor; for dehydratase activity" evidence="9">
    <location>
        <position position="1128"/>
    </location>
</feature>
<dbReference type="InterPro" id="IPR050091">
    <property type="entry name" value="PKS_NRPS_Biosynth_Enz"/>
</dbReference>
<dbReference type="Gene3D" id="3.40.50.720">
    <property type="entry name" value="NAD(P)-binding Rossmann-like Domain"/>
    <property type="match status" value="2"/>
</dbReference>
<dbReference type="FunFam" id="3.40.366.10:FF:000002">
    <property type="entry name" value="Probable polyketide synthase 2"/>
    <property type="match status" value="2"/>
</dbReference>
<feature type="domain" description="PKS/mFAS DH" evidence="13">
    <location>
        <begin position="933"/>
        <end position="1206"/>
    </location>
</feature>
<comment type="pathway">
    <text evidence="2">Antibiotic biosynthesis.</text>
</comment>
<keyword evidence="5" id="KW-0808">Transferase</keyword>
<keyword evidence="8" id="KW-0012">Acyltransferase</keyword>
<dbReference type="Pfam" id="PF00109">
    <property type="entry name" value="ketoacyl-synt"/>
    <property type="match status" value="2"/>
</dbReference>
<feature type="region of interest" description="N-terminal hotdog fold" evidence="9">
    <location>
        <begin position="933"/>
        <end position="1055"/>
    </location>
</feature>
<dbReference type="PROSITE" id="PS50075">
    <property type="entry name" value="CARRIER"/>
    <property type="match status" value="2"/>
</dbReference>
<feature type="active site" description="Proton acceptor; for dehydratase activity" evidence="9">
    <location>
        <position position="965"/>
    </location>
</feature>
<dbReference type="GO" id="GO:0004315">
    <property type="term" value="F:3-oxoacyl-[acyl-carrier-protein] synthase activity"/>
    <property type="evidence" value="ECO:0007669"/>
    <property type="project" value="InterPro"/>
</dbReference>
<dbReference type="Pfam" id="PF00550">
    <property type="entry name" value="PP-binding"/>
    <property type="match status" value="2"/>
</dbReference>
<name>A0A939FQ22_9ACTN</name>
<dbReference type="Gene3D" id="3.10.129.110">
    <property type="entry name" value="Polyketide synthase dehydratase"/>
    <property type="match status" value="2"/>
</dbReference>
<evidence type="ECO:0000313" key="15">
    <source>
        <dbReference type="Proteomes" id="UP000664781"/>
    </source>
</evidence>
<evidence type="ECO:0000256" key="6">
    <source>
        <dbReference type="ARBA" id="ARBA00023194"/>
    </source>
</evidence>
<dbReference type="InterPro" id="IPR020807">
    <property type="entry name" value="PKS_DH"/>
</dbReference>
<dbReference type="InterPro" id="IPR049552">
    <property type="entry name" value="PKS_DH_N"/>
</dbReference>
<dbReference type="InterPro" id="IPR042104">
    <property type="entry name" value="PKS_dehydratase_sf"/>
</dbReference>
<evidence type="ECO:0000256" key="9">
    <source>
        <dbReference type="PROSITE-ProRule" id="PRU01363"/>
    </source>
</evidence>
<evidence type="ECO:0000256" key="4">
    <source>
        <dbReference type="ARBA" id="ARBA00022553"/>
    </source>
</evidence>
<dbReference type="InterPro" id="IPR049900">
    <property type="entry name" value="PKS_mFAS_DH"/>
</dbReference>
<dbReference type="PANTHER" id="PTHR43775:SF51">
    <property type="entry name" value="INACTIVE PHENOLPHTHIOCEROL SYNTHESIS POLYKETIDE SYNTHASE TYPE I PKS1-RELATED"/>
    <property type="match status" value="1"/>
</dbReference>
<evidence type="ECO:0000256" key="2">
    <source>
        <dbReference type="ARBA" id="ARBA00004792"/>
    </source>
</evidence>
<evidence type="ECO:0000259" key="11">
    <source>
        <dbReference type="PROSITE" id="PS50075"/>
    </source>
</evidence>
<dbReference type="Pfam" id="PF08990">
    <property type="entry name" value="Docking"/>
    <property type="match status" value="1"/>
</dbReference>
<feature type="domain" description="Carrier" evidence="11">
    <location>
        <begin position="3429"/>
        <end position="3504"/>
    </location>
</feature>
<dbReference type="InterPro" id="IPR001227">
    <property type="entry name" value="Ac_transferase_dom_sf"/>
</dbReference>
<dbReference type="Pfam" id="PF08659">
    <property type="entry name" value="KR"/>
    <property type="match status" value="2"/>
</dbReference>
<dbReference type="Pfam" id="PF22953">
    <property type="entry name" value="SpnB_Rossmann"/>
    <property type="match status" value="2"/>
</dbReference>
<keyword evidence="7" id="KW-0511">Multifunctional enzyme</keyword>
<dbReference type="Pfam" id="PF02801">
    <property type="entry name" value="Ketoacyl-synt_C"/>
    <property type="match status" value="2"/>
</dbReference>
<evidence type="ECO:0000256" key="7">
    <source>
        <dbReference type="ARBA" id="ARBA00023268"/>
    </source>
</evidence>
<dbReference type="Pfam" id="PF14765">
    <property type="entry name" value="PS-DH"/>
    <property type="match status" value="2"/>
</dbReference>
<dbReference type="InterPro" id="IPR014030">
    <property type="entry name" value="Ketoacyl_synth_N"/>
</dbReference>
<dbReference type="Pfam" id="PF16197">
    <property type="entry name" value="KAsynt_C_assoc"/>
    <property type="match status" value="2"/>
</dbReference>
<dbReference type="CDD" id="cd00833">
    <property type="entry name" value="PKS"/>
    <property type="match status" value="2"/>
</dbReference>
<dbReference type="Gene3D" id="3.40.47.10">
    <property type="match status" value="2"/>
</dbReference>
<dbReference type="InterPro" id="IPR014031">
    <property type="entry name" value="Ketoacyl_synth_C"/>
</dbReference>
<feature type="region of interest" description="N-terminal hotdog fold" evidence="9">
    <location>
        <begin position="2662"/>
        <end position="2787"/>
    </location>
</feature>
<dbReference type="InterPro" id="IPR013968">
    <property type="entry name" value="PKS_KR"/>
</dbReference>
<dbReference type="SUPFAM" id="SSF52151">
    <property type="entry name" value="FabD/lysophospholipase-like"/>
    <property type="match status" value="2"/>
</dbReference>
<feature type="active site" description="Proton acceptor; for dehydratase activity" evidence="9">
    <location>
        <position position="2694"/>
    </location>
</feature>
<comment type="caution">
    <text evidence="14">The sequence shown here is derived from an EMBL/GenBank/DDBJ whole genome shotgun (WGS) entry which is preliminary data.</text>
</comment>
<dbReference type="InterPro" id="IPR016039">
    <property type="entry name" value="Thiolase-like"/>
</dbReference>
<dbReference type="PROSITE" id="PS00606">
    <property type="entry name" value="KS3_1"/>
    <property type="match status" value="2"/>
</dbReference>
<keyword evidence="3" id="KW-0596">Phosphopantetheine</keyword>
<feature type="active site" description="Proton donor; for dehydratase activity" evidence="9">
    <location>
        <position position="2860"/>
    </location>
</feature>
<accession>A0A939FQ22</accession>
<dbReference type="InterPro" id="IPR016035">
    <property type="entry name" value="Acyl_Trfase/lysoPLipase"/>
</dbReference>
<evidence type="ECO:0000256" key="8">
    <source>
        <dbReference type="ARBA" id="ARBA00023315"/>
    </source>
</evidence>
<evidence type="ECO:0000256" key="10">
    <source>
        <dbReference type="SAM" id="MobiDB-lite"/>
    </source>
</evidence>
<feature type="domain" description="Carrier" evidence="11">
    <location>
        <begin position="1661"/>
        <end position="1736"/>
    </location>
</feature>
<feature type="region of interest" description="C-terminal hotdog fold" evidence="9">
    <location>
        <begin position="1067"/>
        <end position="1206"/>
    </location>
</feature>
<dbReference type="SMART" id="SM00825">
    <property type="entry name" value="PKS_KS"/>
    <property type="match status" value="2"/>
</dbReference>
<keyword evidence="15" id="KW-1185">Reference proteome</keyword>
<dbReference type="SUPFAM" id="SSF55048">
    <property type="entry name" value="Probable ACP-binding domain of malonyl-CoA ACP transacylase"/>
    <property type="match status" value="2"/>
</dbReference>
<dbReference type="PROSITE" id="PS52019">
    <property type="entry name" value="PKS_MFAS_DH"/>
    <property type="match status" value="2"/>
</dbReference>
<protein>
    <submittedName>
        <fullName evidence="14">SDR family NAD(P)-dependent oxidoreductase</fullName>
    </submittedName>
</protein>
<dbReference type="InterPro" id="IPR032821">
    <property type="entry name" value="PKS_assoc"/>
</dbReference>
<dbReference type="GO" id="GO:0004312">
    <property type="term" value="F:fatty acid synthase activity"/>
    <property type="evidence" value="ECO:0007669"/>
    <property type="project" value="TreeGrafter"/>
</dbReference>
<dbReference type="SMART" id="SM00822">
    <property type="entry name" value="PKS_KR"/>
    <property type="match status" value="2"/>
</dbReference>
<keyword evidence="4" id="KW-0597">Phosphoprotein</keyword>
<dbReference type="Gene3D" id="1.10.1200.10">
    <property type="entry name" value="ACP-like"/>
    <property type="match status" value="2"/>
</dbReference>
<dbReference type="InterPro" id="IPR036291">
    <property type="entry name" value="NAD(P)-bd_dom_sf"/>
</dbReference>
<dbReference type="PANTHER" id="PTHR43775">
    <property type="entry name" value="FATTY ACID SYNTHASE"/>
    <property type="match status" value="1"/>
</dbReference>
<feature type="region of interest" description="Disordered" evidence="10">
    <location>
        <begin position="466"/>
        <end position="485"/>
    </location>
</feature>
<feature type="region of interest" description="Disordered" evidence="10">
    <location>
        <begin position="1619"/>
        <end position="1641"/>
    </location>
</feature>
<dbReference type="InterPro" id="IPR018201">
    <property type="entry name" value="Ketoacyl_synth_AS"/>
</dbReference>
<gene>
    <name evidence="14" type="ORF">J1792_27300</name>
</gene>
<dbReference type="InterPro" id="IPR006162">
    <property type="entry name" value="Ppantetheine_attach_site"/>
</dbReference>